<dbReference type="AlphaFoldDB" id="A0AAV8R6U8"/>
<reference evidence="1 2" key="1">
    <citation type="submission" date="2022-12" db="EMBL/GenBank/DDBJ databases">
        <title>Chromosome-scale assembly of the Ensete ventricosum genome.</title>
        <authorList>
            <person name="Dussert Y."/>
            <person name="Stocks J."/>
            <person name="Wendawek A."/>
            <person name="Woldeyes F."/>
            <person name="Nichols R.A."/>
            <person name="Borrell J.S."/>
        </authorList>
    </citation>
    <scope>NUCLEOTIDE SEQUENCE [LARGE SCALE GENOMIC DNA]</scope>
    <source>
        <strain evidence="2">cv. Maze</strain>
        <tissue evidence="1">Seeds</tissue>
    </source>
</reference>
<organism evidence="1 2">
    <name type="scientific">Ensete ventricosum</name>
    <name type="common">Abyssinian banana</name>
    <name type="synonym">Musa ensete</name>
    <dbReference type="NCBI Taxonomy" id="4639"/>
    <lineage>
        <taxon>Eukaryota</taxon>
        <taxon>Viridiplantae</taxon>
        <taxon>Streptophyta</taxon>
        <taxon>Embryophyta</taxon>
        <taxon>Tracheophyta</taxon>
        <taxon>Spermatophyta</taxon>
        <taxon>Magnoliopsida</taxon>
        <taxon>Liliopsida</taxon>
        <taxon>Zingiberales</taxon>
        <taxon>Musaceae</taxon>
        <taxon>Ensete</taxon>
    </lineage>
</organism>
<proteinExistence type="predicted"/>
<name>A0AAV8R6U8_ENSVE</name>
<keyword evidence="2" id="KW-1185">Reference proteome</keyword>
<accession>A0AAV8R6U8</accession>
<dbReference type="Proteomes" id="UP001222027">
    <property type="component" value="Unassembled WGS sequence"/>
</dbReference>
<protein>
    <submittedName>
        <fullName evidence="1">Uncharacterized protein</fullName>
    </submittedName>
</protein>
<comment type="caution">
    <text evidence="1">The sequence shown here is derived from an EMBL/GenBank/DDBJ whole genome shotgun (WGS) entry which is preliminary data.</text>
</comment>
<sequence>MSEGEESTCLQEESQLLGSNAVCKIFLAGKDPKFFKIEPRLHWIQTEDGVSRCDLVIAFGNLMAMDRQPWMADAGKMLMLNEPFLASPPWSATDEQADLSPYTSI</sequence>
<gene>
    <name evidence="1" type="ORF">OPV22_012338</name>
</gene>
<evidence type="ECO:0000313" key="2">
    <source>
        <dbReference type="Proteomes" id="UP001222027"/>
    </source>
</evidence>
<evidence type="ECO:0000313" key="1">
    <source>
        <dbReference type="EMBL" id="KAJ8490617.1"/>
    </source>
</evidence>
<dbReference type="EMBL" id="JAQQAF010000004">
    <property type="protein sequence ID" value="KAJ8490617.1"/>
    <property type="molecule type" value="Genomic_DNA"/>
</dbReference>